<protein>
    <submittedName>
        <fullName evidence="2">Uncharacterized protein</fullName>
    </submittedName>
</protein>
<feature type="region of interest" description="Disordered" evidence="1">
    <location>
        <begin position="443"/>
        <end position="479"/>
    </location>
</feature>
<proteinExistence type="predicted"/>
<gene>
    <name evidence="2" type="ORF">TWF694_002963</name>
</gene>
<dbReference type="EMBL" id="JAVHJO010000012">
    <property type="protein sequence ID" value="KAK6531797.1"/>
    <property type="molecule type" value="Genomic_DNA"/>
</dbReference>
<feature type="region of interest" description="Disordered" evidence="1">
    <location>
        <begin position="1"/>
        <end position="51"/>
    </location>
</feature>
<feature type="region of interest" description="Disordered" evidence="1">
    <location>
        <begin position="110"/>
        <end position="209"/>
    </location>
</feature>
<feature type="compositionally biased region" description="Basic and acidic residues" evidence="1">
    <location>
        <begin position="200"/>
        <end position="209"/>
    </location>
</feature>
<feature type="compositionally biased region" description="Polar residues" evidence="1">
    <location>
        <begin position="443"/>
        <end position="452"/>
    </location>
</feature>
<organism evidence="2 3">
    <name type="scientific">Orbilia ellipsospora</name>
    <dbReference type="NCBI Taxonomy" id="2528407"/>
    <lineage>
        <taxon>Eukaryota</taxon>
        <taxon>Fungi</taxon>
        <taxon>Dikarya</taxon>
        <taxon>Ascomycota</taxon>
        <taxon>Pezizomycotina</taxon>
        <taxon>Orbiliomycetes</taxon>
        <taxon>Orbiliales</taxon>
        <taxon>Orbiliaceae</taxon>
        <taxon>Orbilia</taxon>
    </lineage>
</organism>
<feature type="region of interest" description="Disordered" evidence="1">
    <location>
        <begin position="286"/>
        <end position="335"/>
    </location>
</feature>
<evidence type="ECO:0000313" key="2">
    <source>
        <dbReference type="EMBL" id="KAK6531797.1"/>
    </source>
</evidence>
<feature type="compositionally biased region" description="Polar residues" evidence="1">
    <location>
        <begin position="133"/>
        <end position="155"/>
    </location>
</feature>
<dbReference type="AlphaFoldDB" id="A0AAV9X1F0"/>
<evidence type="ECO:0000256" key="1">
    <source>
        <dbReference type="SAM" id="MobiDB-lite"/>
    </source>
</evidence>
<reference evidence="2 3" key="1">
    <citation type="submission" date="2019-10" db="EMBL/GenBank/DDBJ databases">
        <authorList>
            <person name="Palmer J.M."/>
        </authorList>
    </citation>
    <scope>NUCLEOTIDE SEQUENCE [LARGE SCALE GENOMIC DNA]</scope>
    <source>
        <strain evidence="2 3">TWF694</strain>
    </source>
</reference>
<comment type="caution">
    <text evidence="2">The sequence shown here is derived from an EMBL/GenBank/DDBJ whole genome shotgun (WGS) entry which is preliminary data.</text>
</comment>
<sequence length="543" mass="60255">MDWSSAAHSPQTPLPPRNPEYNRANRDSHLKPQNTAQQSIRRKGNTKAHGAPYNLVANVETPPAVSTDNSLREDLFSDPLYDYDGIFSSAAALESGASAGLATDDSSISGFFSPRFQGQPARPPSIGDPTFPDTGNQSLLQSAVITPDSKPSASATAGFPEFDNHKRKASRSPDPYSFRDLPPEHPFYHNFNYEPYSPPKNDKGKEVGTRSMDHCADTDLPKRYATYAFQHDPIRNFALRDVAEKYPTKIREKEKKYQKQLGKAMDYHDQLESTEEKDDLLSGHADAAGHAVMPPPTSKSGKRRRVDKRNFKSDGDFELGHHDDEHFNGKTKGQNNWERNFMNLYPGKPVPSHIPNSRPTIHAMLHAGKSDHGPQDFNTLFITAIQRCANPEFRRYLIENLQSLTHPAPNRSRAINRGEHTEYPASTSTITSHGQRFDSGMQMNDSDRSMQIQAAPDHQGQGGSVYPHSSHGGSIYQALSPSTTRSRDFYPGSGLLSTLGDQSEVYAFSEHMNPEALSATMMNFGEMTGGYPMEINPDDADTT</sequence>
<dbReference type="Proteomes" id="UP001365542">
    <property type="component" value="Unassembled WGS sequence"/>
</dbReference>
<feature type="compositionally biased region" description="Basic and acidic residues" evidence="1">
    <location>
        <begin position="308"/>
        <end position="328"/>
    </location>
</feature>
<name>A0AAV9X1F0_9PEZI</name>
<keyword evidence="3" id="KW-1185">Reference proteome</keyword>
<feature type="compositionally biased region" description="Polar residues" evidence="1">
    <location>
        <begin position="1"/>
        <end position="11"/>
    </location>
</feature>
<accession>A0AAV9X1F0</accession>
<evidence type="ECO:0000313" key="3">
    <source>
        <dbReference type="Proteomes" id="UP001365542"/>
    </source>
</evidence>